<feature type="compositionally biased region" description="Basic and acidic residues" evidence="8">
    <location>
        <begin position="581"/>
        <end position="593"/>
    </location>
</feature>
<dbReference type="AlphaFoldDB" id="A0AAU8IV72"/>
<dbReference type="CDD" id="cd06261">
    <property type="entry name" value="TM_PBP2"/>
    <property type="match status" value="1"/>
</dbReference>
<feature type="transmembrane region" description="Helical" evidence="7">
    <location>
        <begin position="237"/>
        <end position="269"/>
    </location>
</feature>
<dbReference type="PROSITE" id="PS50928">
    <property type="entry name" value="ABC_TM1"/>
    <property type="match status" value="2"/>
</dbReference>
<keyword evidence="3" id="KW-1003">Cell membrane</keyword>
<evidence type="ECO:0000259" key="9">
    <source>
        <dbReference type="PROSITE" id="PS50928"/>
    </source>
</evidence>
<feature type="transmembrane region" description="Helical" evidence="7">
    <location>
        <begin position="275"/>
        <end position="297"/>
    </location>
</feature>
<dbReference type="InterPro" id="IPR000515">
    <property type="entry name" value="MetI-like"/>
</dbReference>
<dbReference type="Pfam" id="PF00528">
    <property type="entry name" value="BPD_transp_1"/>
    <property type="match status" value="2"/>
</dbReference>
<evidence type="ECO:0000256" key="7">
    <source>
        <dbReference type="RuleBase" id="RU363032"/>
    </source>
</evidence>
<evidence type="ECO:0000313" key="10">
    <source>
        <dbReference type="EMBL" id="XCJ72306.1"/>
    </source>
</evidence>
<keyword evidence="5 7" id="KW-1133">Transmembrane helix</keyword>
<gene>
    <name evidence="10" type="ORF">ABII15_21110</name>
</gene>
<evidence type="ECO:0000256" key="6">
    <source>
        <dbReference type="ARBA" id="ARBA00023136"/>
    </source>
</evidence>
<keyword evidence="6 7" id="KW-0472">Membrane</keyword>
<feature type="domain" description="ABC transmembrane type-1" evidence="9">
    <location>
        <begin position="100"/>
        <end position="298"/>
    </location>
</feature>
<feature type="transmembrane region" description="Helical" evidence="7">
    <location>
        <begin position="540"/>
        <end position="560"/>
    </location>
</feature>
<evidence type="ECO:0000256" key="4">
    <source>
        <dbReference type="ARBA" id="ARBA00022692"/>
    </source>
</evidence>
<keyword evidence="4 7" id="KW-0812">Transmembrane</keyword>
<evidence type="ECO:0000256" key="3">
    <source>
        <dbReference type="ARBA" id="ARBA00022475"/>
    </source>
</evidence>
<dbReference type="PANTHER" id="PTHR43386:SF1">
    <property type="entry name" value="D,D-DIPEPTIDE TRANSPORT SYSTEM PERMEASE PROTEIN DDPC-RELATED"/>
    <property type="match status" value="1"/>
</dbReference>
<evidence type="ECO:0000256" key="2">
    <source>
        <dbReference type="ARBA" id="ARBA00022448"/>
    </source>
</evidence>
<organism evidence="10">
    <name type="scientific">Streptomyces tabacisoli</name>
    <dbReference type="NCBI Taxonomy" id="3156398"/>
    <lineage>
        <taxon>Bacteria</taxon>
        <taxon>Bacillati</taxon>
        <taxon>Actinomycetota</taxon>
        <taxon>Actinomycetes</taxon>
        <taxon>Kitasatosporales</taxon>
        <taxon>Streptomycetaceae</taxon>
        <taxon>Streptomyces</taxon>
    </lineage>
</organism>
<sequence length="600" mass="60300">MNLTSLKVGAGRVAAAGGLLALTALLPWLTRTDPALTVLHARYGDAPTTPKQLAEVRDQLGLGDGPFTFLGQWLRGLAHGDLGTSWVTGADVGADVAAGFWVSVSLMAYAMVVAVLVAAAVCLPALRRGRAEAPNGVVAGVLAALPEFLLASVLATLFAVRLGWFPAQGWASPASAVLPALALGLPAGAVLGRLGQDALPTAFAEPWVRTARANGMPRSRIAGHAVRRALPAVLPQAGLTVVGLTGAAAAVEAVFAIPGLGGTAVAAALDLDLPLLQGCLLVLLALGVVAAVAVELLRRRLLGPALRAGALPSAAPPRAGRRSAGYAALVLGAALLAVIAWGLTRDPLQVELTARLAPPSGAHPFGTDALGRDVLARLGHGALRTLATAAAVCAAAYVVGVALGLTRWAKGPAEVANALPAILAGLLVTGLFGAGQAGAAVAVAAVGWAPLAAHTTALAETERASGHVEAALAQGAGRGHVLRRHVLPGVLGPVTRHAALRLAPTTLALASLSFLGLGTQPPTPEWGRLLMENLPYAERAPWAVLAPAAALACVGAVVALTSGAPKGRGAVSTSGSAAGRDQPRREGTRRRAEPPTTHRP</sequence>
<dbReference type="RefSeq" id="WP_353943877.1">
    <property type="nucleotide sequence ID" value="NZ_CP159534.1"/>
</dbReference>
<dbReference type="GO" id="GO:0005886">
    <property type="term" value="C:plasma membrane"/>
    <property type="evidence" value="ECO:0007669"/>
    <property type="project" value="UniProtKB-SubCell"/>
</dbReference>
<keyword evidence="2 7" id="KW-0813">Transport</keyword>
<protein>
    <submittedName>
        <fullName evidence="10">ABC transporter permease subunit</fullName>
    </submittedName>
</protein>
<dbReference type="PANTHER" id="PTHR43386">
    <property type="entry name" value="OLIGOPEPTIDE TRANSPORT SYSTEM PERMEASE PROTEIN APPC"/>
    <property type="match status" value="1"/>
</dbReference>
<feature type="transmembrane region" description="Helical" evidence="7">
    <location>
        <begin position="12"/>
        <end position="30"/>
    </location>
</feature>
<dbReference type="EMBL" id="CP159534">
    <property type="protein sequence ID" value="XCJ72306.1"/>
    <property type="molecule type" value="Genomic_DNA"/>
</dbReference>
<dbReference type="GO" id="GO:0055085">
    <property type="term" value="P:transmembrane transport"/>
    <property type="evidence" value="ECO:0007669"/>
    <property type="project" value="InterPro"/>
</dbReference>
<feature type="transmembrane region" description="Helical" evidence="7">
    <location>
        <begin position="418"/>
        <end position="448"/>
    </location>
</feature>
<feature type="transmembrane region" description="Helical" evidence="7">
    <location>
        <begin position="138"/>
        <end position="164"/>
    </location>
</feature>
<feature type="region of interest" description="Disordered" evidence="8">
    <location>
        <begin position="564"/>
        <end position="600"/>
    </location>
</feature>
<comment type="subcellular location">
    <subcellularLocation>
        <location evidence="1 7">Cell membrane</location>
        <topology evidence="1 7">Multi-pass membrane protein</topology>
    </subcellularLocation>
</comment>
<evidence type="ECO:0000256" key="1">
    <source>
        <dbReference type="ARBA" id="ARBA00004651"/>
    </source>
</evidence>
<reference evidence="10" key="1">
    <citation type="submission" date="2024-06" db="EMBL/GenBank/DDBJ databases">
        <title>Streptomyces sp. strain HUAS MG91 genome sequences.</title>
        <authorList>
            <person name="Mo P."/>
        </authorList>
    </citation>
    <scope>NUCLEOTIDE SEQUENCE</scope>
    <source>
        <strain evidence="10">HUAS MG91</strain>
    </source>
</reference>
<dbReference type="InterPro" id="IPR035906">
    <property type="entry name" value="MetI-like_sf"/>
</dbReference>
<feature type="transmembrane region" description="Helical" evidence="7">
    <location>
        <begin position="386"/>
        <end position="406"/>
    </location>
</feature>
<evidence type="ECO:0000256" key="8">
    <source>
        <dbReference type="SAM" id="MobiDB-lite"/>
    </source>
</evidence>
<comment type="similarity">
    <text evidence="7">Belongs to the binding-protein-dependent transport system permease family.</text>
</comment>
<feature type="domain" description="ABC transmembrane type-1" evidence="9">
    <location>
        <begin position="378"/>
        <end position="562"/>
    </location>
</feature>
<feature type="transmembrane region" description="Helical" evidence="7">
    <location>
        <begin position="106"/>
        <end position="126"/>
    </location>
</feature>
<feature type="transmembrane region" description="Helical" evidence="7">
    <location>
        <begin position="324"/>
        <end position="343"/>
    </location>
</feature>
<dbReference type="Gene3D" id="1.10.3720.10">
    <property type="entry name" value="MetI-like"/>
    <property type="match status" value="1"/>
</dbReference>
<name>A0AAU8IV72_9ACTN</name>
<dbReference type="SUPFAM" id="SSF161098">
    <property type="entry name" value="MetI-like"/>
    <property type="match status" value="2"/>
</dbReference>
<dbReference type="InterPro" id="IPR050366">
    <property type="entry name" value="BP-dependent_transpt_permease"/>
</dbReference>
<proteinExistence type="inferred from homology"/>
<accession>A0AAU8IV72</accession>
<feature type="transmembrane region" description="Helical" evidence="7">
    <location>
        <begin position="170"/>
        <end position="191"/>
    </location>
</feature>
<dbReference type="KEGG" id="stac:ABII15_21110"/>
<evidence type="ECO:0000256" key="5">
    <source>
        <dbReference type="ARBA" id="ARBA00022989"/>
    </source>
</evidence>